<dbReference type="Pfam" id="PF03625">
    <property type="entry name" value="DUF302"/>
    <property type="match status" value="1"/>
</dbReference>
<accession>G8NY18</accession>
<dbReference type="PANTHER" id="PTHR38342:SF2">
    <property type="entry name" value="INNER MEMBRANE OR EXPORTED"/>
    <property type="match status" value="1"/>
</dbReference>
<dbReference type="SUPFAM" id="SSF103247">
    <property type="entry name" value="TT1751-like"/>
    <property type="match status" value="1"/>
</dbReference>
<dbReference type="Proteomes" id="UP000007113">
    <property type="component" value="Chromosome"/>
</dbReference>
<evidence type="ECO:0000313" key="3">
    <source>
        <dbReference type="Proteomes" id="UP000007113"/>
    </source>
</evidence>
<dbReference type="EMBL" id="CP003130">
    <property type="protein sequence ID" value="AEU35606.1"/>
    <property type="molecule type" value="Genomic_DNA"/>
</dbReference>
<proteinExistence type="predicted"/>
<dbReference type="InterPro" id="IPR005180">
    <property type="entry name" value="DUF302"/>
</dbReference>
<dbReference type="CDD" id="cd14797">
    <property type="entry name" value="DUF302"/>
    <property type="match status" value="1"/>
</dbReference>
<dbReference type="PANTHER" id="PTHR38342">
    <property type="entry name" value="SLR5037 PROTEIN"/>
    <property type="match status" value="1"/>
</dbReference>
<gene>
    <name evidence="2" type="ordered locus">AciX8_1263</name>
</gene>
<feature type="domain" description="DUF302" evidence="1">
    <location>
        <begin position="47"/>
        <end position="109"/>
    </location>
</feature>
<dbReference type="InterPro" id="IPR035923">
    <property type="entry name" value="TT1751-like_sf"/>
</dbReference>
<sequence>MVKGNEVEAMSMSEGIQTCASSHSVDEIVARLETLLKEKGVKLFCCVDHSGEAKAAGLEMPATKLLIFGNPKGGTPVMLAAPSAALDLPLKILVSETGEGRTLLSWNDPVWLQQRHGFPDDLVPNLAAAGIFARKVAE</sequence>
<name>G8NY18_GRAMM</name>
<dbReference type="HOGENOM" id="CLU_116237_2_0_0"/>
<keyword evidence="3" id="KW-1185">Reference proteome</keyword>
<reference evidence="2 3" key="1">
    <citation type="submission" date="2011-11" db="EMBL/GenBank/DDBJ databases">
        <title>Complete sequence of Granulicella mallensis MP5ACTX8.</title>
        <authorList>
            <consortium name="US DOE Joint Genome Institute"/>
            <person name="Lucas S."/>
            <person name="Copeland A."/>
            <person name="Lapidus A."/>
            <person name="Cheng J.-F."/>
            <person name="Goodwin L."/>
            <person name="Pitluck S."/>
            <person name="Peters L."/>
            <person name="Lu M."/>
            <person name="Detter J.C."/>
            <person name="Han C."/>
            <person name="Tapia R."/>
            <person name="Land M."/>
            <person name="Hauser L."/>
            <person name="Kyrpides N."/>
            <person name="Ivanova N."/>
            <person name="Mikhailova N."/>
            <person name="Pagani I."/>
            <person name="Rawat S."/>
            <person name="Mannisto M."/>
            <person name="Haggblom M."/>
            <person name="Woyke T."/>
        </authorList>
    </citation>
    <scope>NUCLEOTIDE SEQUENCE [LARGE SCALE GENOMIC DNA]</scope>
    <source>
        <strain evidence="3">ATCC BAA-1857 / DSM 23137 / MP5ACTX8</strain>
    </source>
</reference>
<dbReference type="eggNOG" id="COG3439">
    <property type="taxonomic scope" value="Bacteria"/>
</dbReference>
<dbReference type="KEGG" id="gma:AciX8_1263"/>
<dbReference type="Gene3D" id="3.30.310.70">
    <property type="entry name" value="TT1751-like domain"/>
    <property type="match status" value="1"/>
</dbReference>
<organism evidence="2 3">
    <name type="scientific">Granulicella mallensis (strain ATCC BAA-1857 / DSM 23137 / MP5ACTX8)</name>
    <dbReference type="NCBI Taxonomy" id="682795"/>
    <lineage>
        <taxon>Bacteria</taxon>
        <taxon>Pseudomonadati</taxon>
        <taxon>Acidobacteriota</taxon>
        <taxon>Terriglobia</taxon>
        <taxon>Terriglobales</taxon>
        <taxon>Acidobacteriaceae</taxon>
        <taxon>Granulicella</taxon>
    </lineage>
</organism>
<evidence type="ECO:0000313" key="2">
    <source>
        <dbReference type="EMBL" id="AEU35606.1"/>
    </source>
</evidence>
<evidence type="ECO:0000259" key="1">
    <source>
        <dbReference type="Pfam" id="PF03625"/>
    </source>
</evidence>
<protein>
    <recommendedName>
        <fullName evidence="1">DUF302 domain-containing protein</fullName>
    </recommendedName>
</protein>
<dbReference type="AlphaFoldDB" id="G8NY18"/>